<evidence type="ECO:0000256" key="5">
    <source>
        <dbReference type="ARBA" id="ARBA00023115"/>
    </source>
</evidence>
<dbReference type="Pfam" id="PF02675">
    <property type="entry name" value="AdoMet_dc"/>
    <property type="match status" value="1"/>
</dbReference>
<evidence type="ECO:0000256" key="1">
    <source>
        <dbReference type="ARBA" id="ARBA00001928"/>
    </source>
</evidence>
<protein>
    <submittedName>
        <fullName evidence="11">S-adenosylmethionine decarboxylase proenzyme</fullName>
        <ecNumber evidence="11">4.1.1.50</ecNumber>
    </submittedName>
</protein>
<gene>
    <name evidence="11" type="primary">speH_2</name>
    <name evidence="11" type="ORF">AW09_003760</name>
</gene>
<evidence type="ECO:0000313" key="11">
    <source>
        <dbReference type="EMBL" id="KFB71121.1"/>
    </source>
</evidence>
<evidence type="ECO:0000256" key="10">
    <source>
        <dbReference type="SAM" id="MobiDB-lite"/>
    </source>
</evidence>
<dbReference type="GO" id="GO:0004014">
    <property type="term" value="F:adenosylmethionine decarboxylase activity"/>
    <property type="evidence" value="ECO:0007669"/>
    <property type="project" value="UniProtKB-EC"/>
</dbReference>
<dbReference type="PANTHER" id="PTHR33866">
    <property type="entry name" value="S-ADENOSYLMETHIONINE DECARBOXYLASE PROENZYME"/>
    <property type="match status" value="1"/>
</dbReference>
<dbReference type="Gene3D" id="3.60.90.10">
    <property type="entry name" value="S-adenosylmethionine decarboxylase"/>
    <property type="match status" value="1"/>
</dbReference>
<keyword evidence="2" id="KW-0210">Decarboxylase</keyword>
<keyword evidence="9" id="KW-0670">Pyruvate</keyword>
<comment type="cofactor">
    <cofactor evidence="1">
        <name>pyruvate</name>
        <dbReference type="ChEBI" id="CHEBI:15361"/>
    </cofactor>
</comment>
<dbReference type="GO" id="GO:0005829">
    <property type="term" value="C:cytosol"/>
    <property type="evidence" value="ECO:0007669"/>
    <property type="project" value="TreeGrafter"/>
</dbReference>
<dbReference type="InterPro" id="IPR003826">
    <property type="entry name" value="AdoMetDC_fam_prok"/>
</dbReference>
<dbReference type="GO" id="GO:0008295">
    <property type="term" value="P:spermidine biosynthetic process"/>
    <property type="evidence" value="ECO:0007669"/>
    <property type="project" value="UniProtKB-KW"/>
</dbReference>
<organism evidence="11 12">
    <name type="scientific">Candidatus Accumulibacter phosphatis</name>
    <dbReference type="NCBI Taxonomy" id="327160"/>
    <lineage>
        <taxon>Bacteria</taxon>
        <taxon>Pseudomonadati</taxon>
        <taxon>Pseudomonadota</taxon>
        <taxon>Betaproteobacteria</taxon>
        <taxon>Candidatus Accumulibacter</taxon>
    </lineage>
</organism>
<keyword evidence="6" id="KW-0865">Zymogen</keyword>
<keyword evidence="5" id="KW-0620">Polyamine biosynthesis</keyword>
<keyword evidence="7 11" id="KW-0456">Lyase</keyword>
<comment type="caution">
    <text evidence="11">The sequence shown here is derived from an EMBL/GenBank/DDBJ whole genome shotgun (WGS) entry which is preliminary data.</text>
</comment>
<dbReference type="PANTHER" id="PTHR33866:SF2">
    <property type="entry name" value="S-ADENOSYLMETHIONINE DECARBOXYLASE PROENZYME"/>
    <property type="match status" value="1"/>
</dbReference>
<proteinExistence type="predicted"/>
<dbReference type="EMBL" id="JDVG02000594">
    <property type="protein sequence ID" value="KFB71121.1"/>
    <property type="molecule type" value="Genomic_DNA"/>
</dbReference>
<dbReference type="InterPro" id="IPR016067">
    <property type="entry name" value="S-AdoMet_deCO2ase_core"/>
</dbReference>
<feature type="compositionally biased region" description="Basic and acidic residues" evidence="10">
    <location>
        <begin position="137"/>
        <end position="146"/>
    </location>
</feature>
<feature type="region of interest" description="Disordered" evidence="10">
    <location>
        <begin position="118"/>
        <end position="146"/>
    </location>
</feature>
<dbReference type="EC" id="4.1.1.50" evidence="11"/>
<dbReference type="SUPFAM" id="SSF56276">
    <property type="entry name" value="S-adenosylmethionine decarboxylase"/>
    <property type="match status" value="1"/>
</dbReference>
<evidence type="ECO:0000256" key="6">
    <source>
        <dbReference type="ARBA" id="ARBA00023145"/>
    </source>
</evidence>
<evidence type="ECO:0000256" key="3">
    <source>
        <dbReference type="ARBA" id="ARBA00022813"/>
    </source>
</evidence>
<evidence type="ECO:0000256" key="9">
    <source>
        <dbReference type="ARBA" id="ARBA00023317"/>
    </source>
</evidence>
<sequence length="146" mass="15854">MRLRFPWRISGRRVQCASLIAPYALLEEEKTPLYDCRCEARLLDDAEALRELCLAVCSTPGLTPVGLLCHQFGSALEPAGATGAVVLAELHLAVHTWPEAQAVTLDLYVCNFSQENQSTTNRALSPPPTRAHPALAHRADPPGDLA</sequence>
<dbReference type="AlphaFoldDB" id="A0A080LS40"/>
<name>A0A080LS40_9PROT</name>
<evidence type="ECO:0000256" key="8">
    <source>
        <dbReference type="ARBA" id="ARBA00023270"/>
    </source>
</evidence>
<keyword evidence="4" id="KW-0745">Spermidine biosynthesis</keyword>
<evidence type="ECO:0000256" key="7">
    <source>
        <dbReference type="ARBA" id="ARBA00023239"/>
    </source>
</evidence>
<dbReference type="Proteomes" id="UP000020077">
    <property type="component" value="Unassembled WGS sequence"/>
</dbReference>
<keyword evidence="3" id="KW-0068">Autocatalytic cleavage</keyword>
<accession>A0A080LS40</accession>
<evidence type="ECO:0000256" key="4">
    <source>
        <dbReference type="ARBA" id="ARBA00023066"/>
    </source>
</evidence>
<keyword evidence="8" id="KW-0704">Schiff base</keyword>
<evidence type="ECO:0000313" key="12">
    <source>
        <dbReference type="Proteomes" id="UP000020077"/>
    </source>
</evidence>
<reference evidence="11 12" key="1">
    <citation type="submission" date="2014-02" db="EMBL/GenBank/DDBJ databases">
        <title>Expanding our view of genomic diversity in Candidatus Accumulibacter clades.</title>
        <authorList>
            <person name="Skennerton C.T."/>
            <person name="Barr J.J."/>
            <person name="Slater F.R."/>
            <person name="Bond P.L."/>
            <person name="Tyson G.W."/>
        </authorList>
    </citation>
    <scope>NUCLEOTIDE SEQUENCE [LARGE SCALE GENOMIC DNA]</scope>
    <source>
        <strain evidence="12">BA-91</strain>
    </source>
</reference>
<evidence type="ECO:0000256" key="2">
    <source>
        <dbReference type="ARBA" id="ARBA00022793"/>
    </source>
</evidence>